<dbReference type="GO" id="GO:0006406">
    <property type="term" value="P:mRNA export from nucleus"/>
    <property type="evidence" value="ECO:0007669"/>
    <property type="project" value="TreeGrafter"/>
</dbReference>
<dbReference type="EMBL" id="JAPTSV010000002">
    <property type="protein sequence ID" value="KAJ1530800.1"/>
    <property type="molecule type" value="Genomic_DNA"/>
</dbReference>
<keyword evidence="3" id="KW-0677">Repeat</keyword>
<dbReference type="GO" id="GO:0000346">
    <property type="term" value="C:transcription export complex"/>
    <property type="evidence" value="ECO:0007669"/>
    <property type="project" value="TreeGrafter"/>
</dbReference>
<name>A0AAV7XX84_9NEOP</name>
<feature type="repeat" description="WD" evidence="4">
    <location>
        <begin position="152"/>
        <end position="191"/>
    </location>
</feature>
<keyword evidence="6" id="KW-1185">Reference proteome</keyword>
<dbReference type="PANTHER" id="PTHR44411">
    <property type="entry name" value="THO COMPLEX SUBUNIT 6 HOMOLOG"/>
    <property type="match status" value="1"/>
</dbReference>
<dbReference type="Proteomes" id="UP001075354">
    <property type="component" value="Chromosome 2"/>
</dbReference>
<evidence type="ECO:0000256" key="1">
    <source>
        <dbReference type="ARBA" id="ARBA00009728"/>
    </source>
</evidence>
<sequence length="327" mass="35817">MVDRLVYNTVLSQAFSPCGNYLTASNIYGDIAVYSLGNISSTSDDSKSESGIQHPLHHVSGDGGHICSLVSTPNFLIAGGIGEIRGWTWKSVIAGKAEQKFKISVPAVRDRSEQADVNSLIYNSVDDQLCVGCGDNNIYIFNLEDGRRIRTLSGHTGFLHSVHLSENQLVSASEDGTVRMWDMRRSAATNIIKPYEDDRLNRPELGKWIGAAAINDDWLVCGGGPRLSLWHLRSMDVTTVFPTPDLKGVHVAKFHEDRIFAGGAGPHFYQFSLNGQIYGQIPTSASTVYSAELQEVPHKILAIAGSSTHIDICTNFNYLDQKLTFAL</sequence>
<organism evidence="5 6">
    <name type="scientific">Megalurothrips usitatus</name>
    <name type="common">bean blossom thrips</name>
    <dbReference type="NCBI Taxonomy" id="439358"/>
    <lineage>
        <taxon>Eukaryota</taxon>
        <taxon>Metazoa</taxon>
        <taxon>Ecdysozoa</taxon>
        <taxon>Arthropoda</taxon>
        <taxon>Hexapoda</taxon>
        <taxon>Insecta</taxon>
        <taxon>Pterygota</taxon>
        <taxon>Neoptera</taxon>
        <taxon>Paraneoptera</taxon>
        <taxon>Thysanoptera</taxon>
        <taxon>Terebrantia</taxon>
        <taxon>Thripoidea</taxon>
        <taxon>Thripidae</taxon>
        <taxon>Megalurothrips</taxon>
    </lineage>
</organism>
<evidence type="ECO:0000256" key="4">
    <source>
        <dbReference type="PROSITE-ProRule" id="PRU00221"/>
    </source>
</evidence>
<dbReference type="Gene3D" id="2.130.10.10">
    <property type="entry name" value="YVTN repeat-like/Quinoprotein amine dehydrogenase"/>
    <property type="match status" value="1"/>
</dbReference>
<dbReference type="InterPro" id="IPR001680">
    <property type="entry name" value="WD40_rpt"/>
</dbReference>
<dbReference type="AlphaFoldDB" id="A0AAV7XX84"/>
<dbReference type="InterPro" id="IPR042626">
    <property type="entry name" value="THOC6"/>
</dbReference>
<evidence type="ECO:0000256" key="3">
    <source>
        <dbReference type="ARBA" id="ARBA00022737"/>
    </source>
</evidence>
<dbReference type="SMART" id="SM00320">
    <property type="entry name" value="WD40"/>
    <property type="match status" value="2"/>
</dbReference>
<dbReference type="InterPro" id="IPR036322">
    <property type="entry name" value="WD40_repeat_dom_sf"/>
</dbReference>
<protein>
    <recommendedName>
        <fullName evidence="7">THO complex subunit 6</fullName>
    </recommendedName>
</protein>
<dbReference type="InterPro" id="IPR019775">
    <property type="entry name" value="WD40_repeat_CS"/>
</dbReference>
<gene>
    <name evidence="5" type="ORF">ONE63_005649</name>
</gene>
<comment type="similarity">
    <text evidence="1">Belongs to the WD repeat THOC6 family.</text>
</comment>
<dbReference type="PROSITE" id="PS00678">
    <property type="entry name" value="WD_REPEATS_1"/>
    <property type="match status" value="1"/>
</dbReference>
<evidence type="ECO:0000256" key="2">
    <source>
        <dbReference type="ARBA" id="ARBA00022574"/>
    </source>
</evidence>
<dbReference type="PROSITE" id="PS50294">
    <property type="entry name" value="WD_REPEATS_REGION"/>
    <property type="match status" value="1"/>
</dbReference>
<dbReference type="GO" id="GO:0000347">
    <property type="term" value="C:THO complex"/>
    <property type="evidence" value="ECO:0007669"/>
    <property type="project" value="TreeGrafter"/>
</dbReference>
<comment type="caution">
    <text evidence="5">The sequence shown here is derived from an EMBL/GenBank/DDBJ whole genome shotgun (WGS) entry which is preliminary data.</text>
</comment>
<dbReference type="InterPro" id="IPR015943">
    <property type="entry name" value="WD40/YVTN_repeat-like_dom_sf"/>
</dbReference>
<accession>A0AAV7XX84</accession>
<evidence type="ECO:0008006" key="7">
    <source>
        <dbReference type="Google" id="ProtNLM"/>
    </source>
</evidence>
<evidence type="ECO:0000313" key="5">
    <source>
        <dbReference type="EMBL" id="KAJ1530800.1"/>
    </source>
</evidence>
<dbReference type="Pfam" id="PF00400">
    <property type="entry name" value="WD40"/>
    <property type="match status" value="1"/>
</dbReference>
<dbReference type="SUPFAM" id="SSF50978">
    <property type="entry name" value="WD40 repeat-like"/>
    <property type="match status" value="1"/>
</dbReference>
<dbReference type="PROSITE" id="PS50082">
    <property type="entry name" value="WD_REPEATS_2"/>
    <property type="match status" value="1"/>
</dbReference>
<evidence type="ECO:0000313" key="6">
    <source>
        <dbReference type="Proteomes" id="UP001075354"/>
    </source>
</evidence>
<dbReference type="PANTHER" id="PTHR44411:SF1">
    <property type="entry name" value="THO COMPLEX SUBUNIT 6 HOMOLOG"/>
    <property type="match status" value="1"/>
</dbReference>
<proteinExistence type="inferred from homology"/>
<keyword evidence="2 4" id="KW-0853">WD repeat</keyword>
<reference evidence="5" key="1">
    <citation type="submission" date="2022-12" db="EMBL/GenBank/DDBJ databases">
        <title>Chromosome-level genome assembly of the bean flower thrips Megalurothrips usitatus.</title>
        <authorList>
            <person name="Ma L."/>
            <person name="Liu Q."/>
            <person name="Li H."/>
            <person name="Cai W."/>
        </authorList>
    </citation>
    <scope>NUCLEOTIDE SEQUENCE</scope>
    <source>
        <strain evidence="5">Cailab_2022a</strain>
    </source>
</reference>